<dbReference type="GeneID" id="105995585"/>
<evidence type="ECO:0000256" key="1">
    <source>
        <dbReference type="SAM" id="Coils"/>
    </source>
</evidence>
<dbReference type="InterPro" id="IPR043247">
    <property type="entry name" value="CCDC183"/>
</dbReference>
<dbReference type="STRING" id="10020.ENSDORP00000007387"/>
<organism evidence="2 3">
    <name type="scientific">Dipodomys ordii</name>
    <name type="common">Ord's kangaroo rat</name>
    <dbReference type="NCBI Taxonomy" id="10020"/>
    <lineage>
        <taxon>Eukaryota</taxon>
        <taxon>Metazoa</taxon>
        <taxon>Chordata</taxon>
        <taxon>Craniata</taxon>
        <taxon>Vertebrata</taxon>
        <taxon>Euteleostomi</taxon>
        <taxon>Mammalia</taxon>
        <taxon>Eutheria</taxon>
        <taxon>Euarchontoglires</taxon>
        <taxon>Glires</taxon>
        <taxon>Rodentia</taxon>
        <taxon>Castorimorpha</taxon>
        <taxon>Heteromyidae</taxon>
        <taxon>Dipodomyinae</taxon>
        <taxon>Dipodomys</taxon>
    </lineage>
</organism>
<evidence type="ECO:0000313" key="3">
    <source>
        <dbReference type="RefSeq" id="XP_012884806.1"/>
    </source>
</evidence>
<reference evidence="3" key="1">
    <citation type="submission" date="2025-08" db="UniProtKB">
        <authorList>
            <consortium name="RefSeq"/>
        </authorList>
    </citation>
    <scope>IDENTIFICATION</scope>
    <source>
        <tissue evidence="3">Kidney</tissue>
    </source>
</reference>
<dbReference type="InParanoid" id="A0A1S3G7L7"/>
<gene>
    <name evidence="3" type="primary">Ccdc183</name>
</gene>
<dbReference type="CTD" id="84960"/>
<dbReference type="FunCoup" id="A0A1S3G7L7">
    <property type="interactions" value="7"/>
</dbReference>
<accession>A0A1S3G7L7</accession>
<dbReference type="Proteomes" id="UP000081671">
    <property type="component" value="Unplaced"/>
</dbReference>
<dbReference type="KEGG" id="dord:105995585"/>
<dbReference type="OrthoDB" id="10255247at2759"/>
<sequence>MKLHEEAEVEGEIQELRTITRLQEQCQTLQIQGMKEKLEQNKTAMALLRDHIRESAQDRAFTAKWHPISVALLPTACWLSQVLAVYPKELDKLQNLVADYCSELSDMTVMSQDAMMITDEVKRNMRQKEVTFIEERRARENRLNQQKKLNDKIHNKEASEKYRRGHRDLDFSSNIINAETQRVKKRESSPVDVEYQTEVTALVEKVKSTVQCSQIWDIAGRFLAQKNTEENLELQMDDYEARRAQLDALMKKLELEQALLKFHQTPGFTSLTSVEKKMKNKLEEEEARLQLATRNLTKSQQLLLTIQVGIDNLYMRLIGITLPSHQKEVVLSDPLDVYSKLEYCEGKLAYLADKLKMKTMTPEANLKVKDALELSTVKEKYNTRITFEDSEEDVIDTFQFDDVDMSYVPSRMEIKKQGQELIEGKLKTAKKRKK</sequence>
<evidence type="ECO:0000313" key="2">
    <source>
        <dbReference type="Proteomes" id="UP000081671"/>
    </source>
</evidence>
<feature type="coiled-coil region" evidence="1">
    <location>
        <begin position="222"/>
        <end position="302"/>
    </location>
</feature>
<keyword evidence="1" id="KW-0175">Coiled coil</keyword>
<proteinExistence type="predicted"/>
<dbReference type="PANTHER" id="PTHR47115">
    <property type="entry name" value="COILED-COIL DOMAIN-CONTAINING PROTEIN 183"/>
    <property type="match status" value="1"/>
</dbReference>
<keyword evidence="2" id="KW-1185">Reference proteome</keyword>
<dbReference type="PANTHER" id="PTHR47115:SF1">
    <property type="entry name" value="COILED-COIL DOMAIN-CONTAINING PROTEIN 183"/>
    <property type="match status" value="1"/>
</dbReference>
<dbReference type="AlphaFoldDB" id="A0A1S3G7L7"/>
<protein>
    <submittedName>
        <fullName evidence="3">Coiled-coil domain-containing protein 183</fullName>
    </submittedName>
</protein>
<dbReference type="RefSeq" id="XP_012884806.1">
    <property type="nucleotide sequence ID" value="XM_013029352.1"/>
</dbReference>
<name>A0A1S3G7L7_DIPOR</name>